<dbReference type="Gene3D" id="1.10.510.10">
    <property type="entry name" value="Transferase(Phosphotransferase) domain 1"/>
    <property type="match status" value="1"/>
</dbReference>
<dbReference type="EC" id="2.7.11.22" evidence="2"/>
<comment type="similarity">
    <text evidence="1">Belongs to the protein kinase superfamily. CMGC Ser/Thr protein kinase family. CDC2/CDKX subfamily.</text>
</comment>
<dbReference type="Gene3D" id="3.30.200.20">
    <property type="entry name" value="Phosphorylase Kinase, domain 1"/>
    <property type="match status" value="1"/>
</dbReference>
<dbReference type="EMBL" id="WVTA01000008">
    <property type="protein sequence ID" value="KAK3208032.1"/>
    <property type="molecule type" value="Genomic_DNA"/>
</dbReference>
<comment type="catalytic activity">
    <reaction evidence="5">
        <text>L-threonyl-[protein] + ATP = O-phospho-L-threonyl-[protein] + ADP + H(+)</text>
        <dbReference type="Rhea" id="RHEA:46608"/>
        <dbReference type="Rhea" id="RHEA-COMP:11060"/>
        <dbReference type="Rhea" id="RHEA-COMP:11605"/>
        <dbReference type="ChEBI" id="CHEBI:15378"/>
        <dbReference type="ChEBI" id="CHEBI:30013"/>
        <dbReference type="ChEBI" id="CHEBI:30616"/>
        <dbReference type="ChEBI" id="CHEBI:61977"/>
        <dbReference type="ChEBI" id="CHEBI:456216"/>
        <dbReference type="EC" id="2.7.11.22"/>
    </reaction>
</comment>
<comment type="catalytic activity">
    <reaction evidence="6">
        <text>L-seryl-[protein] + ATP = O-phospho-L-seryl-[protein] + ADP + H(+)</text>
        <dbReference type="Rhea" id="RHEA:17989"/>
        <dbReference type="Rhea" id="RHEA-COMP:9863"/>
        <dbReference type="Rhea" id="RHEA-COMP:11604"/>
        <dbReference type="ChEBI" id="CHEBI:15378"/>
        <dbReference type="ChEBI" id="CHEBI:29999"/>
        <dbReference type="ChEBI" id="CHEBI:30616"/>
        <dbReference type="ChEBI" id="CHEBI:83421"/>
        <dbReference type="ChEBI" id="CHEBI:456216"/>
        <dbReference type="EC" id="2.7.11.22"/>
    </reaction>
</comment>
<accession>A0AAN6LXP9</accession>
<evidence type="ECO:0000256" key="3">
    <source>
        <dbReference type="ARBA" id="ARBA00022741"/>
    </source>
</evidence>
<evidence type="ECO:0000256" key="2">
    <source>
        <dbReference type="ARBA" id="ARBA00012425"/>
    </source>
</evidence>
<keyword evidence="9" id="KW-1185">Reference proteome</keyword>
<dbReference type="InterPro" id="IPR000719">
    <property type="entry name" value="Prot_kinase_dom"/>
</dbReference>
<reference evidence="8 9" key="1">
    <citation type="submission" date="2021-02" db="EMBL/GenBank/DDBJ databases">
        <title>Genome assembly of Pseudopithomyces chartarum.</title>
        <authorList>
            <person name="Jauregui R."/>
            <person name="Singh J."/>
            <person name="Voisey C."/>
        </authorList>
    </citation>
    <scope>NUCLEOTIDE SEQUENCE [LARGE SCALE GENOMIC DNA]</scope>
    <source>
        <strain evidence="8 9">AGR01</strain>
    </source>
</reference>
<dbReference type="InterPro" id="IPR050108">
    <property type="entry name" value="CDK"/>
</dbReference>
<dbReference type="GO" id="GO:0000082">
    <property type="term" value="P:G1/S transition of mitotic cell cycle"/>
    <property type="evidence" value="ECO:0007669"/>
    <property type="project" value="TreeGrafter"/>
</dbReference>
<evidence type="ECO:0000256" key="4">
    <source>
        <dbReference type="ARBA" id="ARBA00022840"/>
    </source>
</evidence>
<dbReference type="InterPro" id="IPR011009">
    <property type="entry name" value="Kinase-like_dom_sf"/>
</dbReference>
<evidence type="ECO:0000256" key="6">
    <source>
        <dbReference type="ARBA" id="ARBA00048367"/>
    </source>
</evidence>
<keyword evidence="4" id="KW-0067">ATP-binding</keyword>
<dbReference type="GO" id="GO:0000307">
    <property type="term" value="C:cyclin-dependent protein kinase holoenzyme complex"/>
    <property type="evidence" value="ECO:0007669"/>
    <property type="project" value="TreeGrafter"/>
</dbReference>
<evidence type="ECO:0000313" key="9">
    <source>
        <dbReference type="Proteomes" id="UP001280581"/>
    </source>
</evidence>
<dbReference type="Proteomes" id="UP001280581">
    <property type="component" value="Unassembled WGS sequence"/>
</dbReference>
<gene>
    <name evidence="8" type="ORF">GRF29_96g1229691</name>
</gene>
<dbReference type="GO" id="GO:0030332">
    <property type="term" value="F:cyclin binding"/>
    <property type="evidence" value="ECO:0007669"/>
    <property type="project" value="TreeGrafter"/>
</dbReference>
<dbReference type="GO" id="GO:0005524">
    <property type="term" value="F:ATP binding"/>
    <property type="evidence" value="ECO:0007669"/>
    <property type="project" value="UniProtKB-KW"/>
</dbReference>
<dbReference type="PANTHER" id="PTHR24056:SF576">
    <property type="entry name" value="SERINE_THREONINE-PROTEIN KINASE CSK1"/>
    <property type="match status" value="1"/>
</dbReference>
<dbReference type="GO" id="GO:0007165">
    <property type="term" value="P:signal transduction"/>
    <property type="evidence" value="ECO:0007669"/>
    <property type="project" value="TreeGrafter"/>
</dbReference>
<protein>
    <recommendedName>
        <fullName evidence="2">cyclin-dependent kinase</fullName>
        <ecNumber evidence="2">2.7.11.22</ecNumber>
    </recommendedName>
</protein>
<dbReference type="GO" id="GO:0005737">
    <property type="term" value="C:cytoplasm"/>
    <property type="evidence" value="ECO:0007669"/>
    <property type="project" value="TreeGrafter"/>
</dbReference>
<dbReference type="GO" id="GO:0010468">
    <property type="term" value="P:regulation of gene expression"/>
    <property type="evidence" value="ECO:0007669"/>
    <property type="project" value="TreeGrafter"/>
</dbReference>
<feature type="domain" description="Protein kinase" evidence="7">
    <location>
        <begin position="1"/>
        <end position="254"/>
    </location>
</feature>
<evidence type="ECO:0000256" key="5">
    <source>
        <dbReference type="ARBA" id="ARBA00047811"/>
    </source>
</evidence>
<proteinExistence type="inferred from homology"/>
<dbReference type="SUPFAM" id="SSF56112">
    <property type="entry name" value="Protein kinase-like (PK-like)"/>
    <property type="match status" value="1"/>
</dbReference>
<dbReference type="SMART" id="SM00220">
    <property type="entry name" value="S_TKc"/>
    <property type="match status" value="1"/>
</dbReference>
<evidence type="ECO:0000259" key="7">
    <source>
        <dbReference type="PROSITE" id="PS50011"/>
    </source>
</evidence>
<dbReference type="PANTHER" id="PTHR24056">
    <property type="entry name" value="CELL DIVISION PROTEIN KINASE"/>
    <property type="match status" value="1"/>
</dbReference>
<dbReference type="AlphaFoldDB" id="A0AAN6LXP9"/>
<dbReference type="GO" id="GO:0004693">
    <property type="term" value="F:cyclin-dependent protein serine/threonine kinase activity"/>
    <property type="evidence" value="ECO:0007669"/>
    <property type="project" value="UniProtKB-EC"/>
</dbReference>
<dbReference type="GO" id="GO:0010389">
    <property type="term" value="P:regulation of G2/M transition of mitotic cell cycle"/>
    <property type="evidence" value="ECO:0007669"/>
    <property type="project" value="TreeGrafter"/>
</dbReference>
<dbReference type="InterPro" id="IPR008271">
    <property type="entry name" value="Ser/Thr_kinase_AS"/>
</dbReference>
<sequence length="256" mass="28413">MEPPHDSKREAQILKLAASDRVITLLETFHEPGSRFVLIFPFMPHDLNQLLHGNKLSKLQIKAALKDMFSALEYIHGRGIVHRDIKPSNILLQSLDGPAYLTDFGIAWAPDVAGSEPADEKITDVGTTCYRPPELLFGNKKYGHKLDLWAAGCTVAEAVVPTHSTLFNSGEMGSDLALIASTFSKLGTPNLDVWPEAASFPDWGKVQFIDFPPQSWQDMLPGTSDVEQDVVSKLVRYESAERLEAAQILKHPYFTI</sequence>
<name>A0AAN6LXP9_9PLEO</name>
<dbReference type="FunFam" id="1.10.510.10:FF:000924">
    <property type="entry name" value="Cell division protein kinase (Ctk1), putative"/>
    <property type="match status" value="1"/>
</dbReference>
<keyword evidence="3" id="KW-0547">Nucleotide-binding</keyword>
<dbReference type="Pfam" id="PF00069">
    <property type="entry name" value="Pkinase"/>
    <property type="match status" value="1"/>
</dbReference>
<dbReference type="PROSITE" id="PS00108">
    <property type="entry name" value="PROTEIN_KINASE_ST"/>
    <property type="match status" value="1"/>
</dbReference>
<evidence type="ECO:0000313" key="8">
    <source>
        <dbReference type="EMBL" id="KAK3208032.1"/>
    </source>
</evidence>
<comment type="caution">
    <text evidence="8">The sequence shown here is derived from an EMBL/GenBank/DDBJ whole genome shotgun (WGS) entry which is preliminary data.</text>
</comment>
<dbReference type="PROSITE" id="PS50011">
    <property type="entry name" value="PROTEIN_KINASE_DOM"/>
    <property type="match status" value="1"/>
</dbReference>
<evidence type="ECO:0000256" key="1">
    <source>
        <dbReference type="ARBA" id="ARBA00006485"/>
    </source>
</evidence>
<organism evidence="8 9">
    <name type="scientific">Pseudopithomyces chartarum</name>
    <dbReference type="NCBI Taxonomy" id="1892770"/>
    <lineage>
        <taxon>Eukaryota</taxon>
        <taxon>Fungi</taxon>
        <taxon>Dikarya</taxon>
        <taxon>Ascomycota</taxon>
        <taxon>Pezizomycotina</taxon>
        <taxon>Dothideomycetes</taxon>
        <taxon>Pleosporomycetidae</taxon>
        <taxon>Pleosporales</taxon>
        <taxon>Massarineae</taxon>
        <taxon>Didymosphaeriaceae</taxon>
        <taxon>Pseudopithomyces</taxon>
    </lineage>
</organism>
<dbReference type="GO" id="GO:0005634">
    <property type="term" value="C:nucleus"/>
    <property type="evidence" value="ECO:0007669"/>
    <property type="project" value="TreeGrafter"/>
</dbReference>